<protein>
    <submittedName>
        <fullName evidence="3">Uncharacterized protein</fullName>
    </submittedName>
</protein>
<evidence type="ECO:0000313" key="4">
    <source>
        <dbReference type="Proteomes" id="UP000198741"/>
    </source>
</evidence>
<dbReference type="AlphaFoldDB" id="A0A1H0PNJ4"/>
<proteinExistence type="predicted"/>
<sequence>MNRAGARVDEDDRILSELHDPEWAKRVAAIEKEFRKAERKRSPAPLARPTRTPRRFRAAYIWTVVVIGVLAYAAIAKPWGVQGRIPVANQPDPIVTVDQAAPTTSSPTTAAQTAVDEDPFAGSPAALWPTADKGVIMPTATAVGPLSAAQVRHSLDVAHRYLLTARTDPRVLTAHQTGLLRSMIVPAELATSAPVTGPNSVLRPTLLAPGFKLAAPIRVNGTVAAKYASSSTRRVLVVTTNLVWAYALVPQADSLTTGDDIVVLHEKMTLDLYPSDPTWKDKVWITDADWYTANIDCAYVKQGLLALPRIDDPSRAPRPSGVVPTGSQVFDPKTPLDMGGSCL</sequence>
<organism evidence="3 4">
    <name type="scientific">Nakamurella panacisegetis</name>
    <dbReference type="NCBI Taxonomy" id="1090615"/>
    <lineage>
        <taxon>Bacteria</taxon>
        <taxon>Bacillati</taxon>
        <taxon>Actinomycetota</taxon>
        <taxon>Actinomycetes</taxon>
        <taxon>Nakamurellales</taxon>
        <taxon>Nakamurellaceae</taxon>
        <taxon>Nakamurella</taxon>
    </lineage>
</organism>
<evidence type="ECO:0000313" key="3">
    <source>
        <dbReference type="EMBL" id="SDP06677.1"/>
    </source>
</evidence>
<evidence type="ECO:0000256" key="2">
    <source>
        <dbReference type="SAM" id="Phobius"/>
    </source>
</evidence>
<feature type="transmembrane region" description="Helical" evidence="2">
    <location>
        <begin position="58"/>
        <end position="75"/>
    </location>
</feature>
<dbReference type="EMBL" id="LT629710">
    <property type="protein sequence ID" value="SDP06677.1"/>
    <property type="molecule type" value="Genomic_DNA"/>
</dbReference>
<keyword evidence="2" id="KW-0812">Transmembrane</keyword>
<feature type="region of interest" description="Disordered" evidence="1">
    <location>
        <begin position="315"/>
        <end position="343"/>
    </location>
</feature>
<name>A0A1H0PNJ4_9ACTN</name>
<gene>
    <name evidence="3" type="ORF">SAMN04515671_2858</name>
</gene>
<keyword evidence="2" id="KW-1133">Transmembrane helix</keyword>
<accession>A0A1H0PNJ4</accession>
<keyword evidence="2" id="KW-0472">Membrane</keyword>
<reference evidence="3 4" key="1">
    <citation type="submission" date="2016-10" db="EMBL/GenBank/DDBJ databases">
        <authorList>
            <person name="de Groot N.N."/>
        </authorList>
    </citation>
    <scope>NUCLEOTIDE SEQUENCE [LARGE SCALE GENOMIC DNA]</scope>
    <source>
        <strain evidence="4">P4-7,KCTC 19426,CECT 7604</strain>
    </source>
</reference>
<keyword evidence="4" id="KW-1185">Reference proteome</keyword>
<dbReference type="Proteomes" id="UP000198741">
    <property type="component" value="Chromosome I"/>
</dbReference>
<evidence type="ECO:0000256" key="1">
    <source>
        <dbReference type="SAM" id="MobiDB-lite"/>
    </source>
</evidence>